<name>A0ABW1EJR4_9BACT</name>
<evidence type="ECO:0000256" key="1">
    <source>
        <dbReference type="SAM" id="SignalP"/>
    </source>
</evidence>
<keyword evidence="1" id="KW-0732">Signal</keyword>
<sequence>MKRFDRAVYAMFLLVLLADLARAHASVPVAGDPAGSLILTTVQQLRAGTSGNAVLAIRRSDGSLAPVVHLRSSEQALSAWTHYLSGRANPATSPHLVLLSAAKLGVAADSVTFFIPQRQTSAASSAVFDHTCSPAP</sequence>
<gene>
    <name evidence="2" type="ORF">ACFPT7_16980</name>
</gene>
<dbReference type="Proteomes" id="UP001596091">
    <property type="component" value="Unassembled WGS sequence"/>
</dbReference>
<feature type="chain" id="PRO_5045732022" evidence="1">
    <location>
        <begin position="26"/>
        <end position="136"/>
    </location>
</feature>
<feature type="signal peptide" evidence="1">
    <location>
        <begin position="1"/>
        <end position="25"/>
    </location>
</feature>
<accession>A0ABW1EJR4</accession>
<comment type="caution">
    <text evidence="2">The sequence shown here is derived from an EMBL/GenBank/DDBJ whole genome shotgun (WGS) entry which is preliminary data.</text>
</comment>
<organism evidence="2 3">
    <name type="scientific">Acidicapsa dinghuensis</name>
    <dbReference type="NCBI Taxonomy" id="2218256"/>
    <lineage>
        <taxon>Bacteria</taxon>
        <taxon>Pseudomonadati</taxon>
        <taxon>Acidobacteriota</taxon>
        <taxon>Terriglobia</taxon>
        <taxon>Terriglobales</taxon>
        <taxon>Acidobacteriaceae</taxon>
        <taxon>Acidicapsa</taxon>
    </lineage>
</organism>
<keyword evidence="3" id="KW-1185">Reference proteome</keyword>
<reference evidence="3" key="1">
    <citation type="journal article" date="2019" name="Int. J. Syst. Evol. Microbiol.">
        <title>The Global Catalogue of Microorganisms (GCM) 10K type strain sequencing project: providing services to taxonomists for standard genome sequencing and annotation.</title>
        <authorList>
            <consortium name="The Broad Institute Genomics Platform"/>
            <consortium name="The Broad Institute Genome Sequencing Center for Infectious Disease"/>
            <person name="Wu L."/>
            <person name="Ma J."/>
        </authorList>
    </citation>
    <scope>NUCLEOTIDE SEQUENCE [LARGE SCALE GENOMIC DNA]</scope>
    <source>
        <strain evidence="3">JCM 4087</strain>
    </source>
</reference>
<proteinExistence type="predicted"/>
<evidence type="ECO:0000313" key="3">
    <source>
        <dbReference type="Proteomes" id="UP001596091"/>
    </source>
</evidence>
<dbReference type="EMBL" id="JBHSPH010000008">
    <property type="protein sequence ID" value="MFC5864002.1"/>
    <property type="molecule type" value="Genomic_DNA"/>
</dbReference>
<dbReference type="RefSeq" id="WP_263341106.1">
    <property type="nucleotide sequence ID" value="NZ_JAGSYH010000006.1"/>
</dbReference>
<protein>
    <submittedName>
        <fullName evidence="2">Uncharacterized protein</fullName>
    </submittedName>
</protein>
<evidence type="ECO:0000313" key="2">
    <source>
        <dbReference type="EMBL" id="MFC5864002.1"/>
    </source>
</evidence>